<dbReference type="Gene3D" id="3.40.140.10">
    <property type="entry name" value="Cytidine Deaminase, domain 2"/>
    <property type="match status" value="1"/>
</dbReference>
<dbReference type="EMBL" id="CP001843">
    <property type="protein sequence ID" value="AEF84316.1"/>
    <property type="molecule type" value="Genomic_DNA"/>
</dbReference>
<dbReference type="InterPro" id="IPR028090">
    <property type="entry name" value="JAB_dom_prok"/>
</dbReference>
<keyword evidence="1" id="KW-0645">Protease</keyword>
<sequence>MILLSEKLEGAIRREGESAYPNECCGILLGTIDDGGSRNTEDIIPIRNARETEEQYHRFRIEAEDLMKAELEARKRKLEVLGFYHSHPDHPARPSDYDKEYALPFYSYIITAVDKGKAGDFTSWELTTNREQFLPEEIKIEA</sequence>
<protein>
    <submittedName>
        <fullName evidence="8">Mov34/MPN/PAD-1</fullName>
    </submittedName>
</protein>
<accession>F5YQC5</accession>
<keyword evidence="3" id="KW-0378">Hydrolase</keyword>
<reference evidence="9" key="1">
    <citation type="submission" date="2009-12" db="EMBL/GenBank/DDBJ databases">
        <title>Complete sequence of Treponema primitia strain ZAS-2.</title>
        <authorList>
            <person name="Tetu S.G."/>
            <person name="Matson E."/>
            <person name="Ren Q."/>
            <person name="Seshadri R."/>
            <person name="Elbourne L."/>
            <person name="Hassan K.A."/>
            <person name="Durkin A."/>
            <person name="Radune D."/>
            <person name="Mohamoud Y."/>
            <person name="Shay R."/>
            <person name="Jin S."/>
            <person name="Zhang X."/>
            <person name="Lucey K."/>
            <person name="Ballor N.R."/>
            <person name="Ottesen E."/>
            <person name="Rosenthal R."/>
            <person name="Allen A."/>
            <person name="Leadbetter J.R."/>
            <person name="Paulsen I.T."/>
        </authorList>
    </citation>
    <scope>NUCLEOTIDE SEQUENCE [LARGE SCALE GENOMIC DNA]</scope>
    <source>
        <strain evidence="9">ATCC BAA-887 / DSM 12427 / ZAS-2</strain>
    </source>
</reference>
<dbReference type="Pfam" id="PF14464">
    <property type="entry name" value="Prok-JAB"/>
    <property type="match status" value="1"/>
</dbReference>
<dbReference type="InterPro" id="IPR037518">
    <property type="entry name" value="MPN"/>
</dbReference>
<dbReference type="CDD" id="cd08070">
    <property type="entry name" value="MPN_like"/>
    <property type="match status" value="1"/>
</dbReference>
<gene>
    <name evidence="8" type="ordered locus">TREPR_3714</name>
</gene>
<keyword evidence="9" id="KW-1185">Reference proteome</keyword>
<dbReference type="AlphaFoldDB" id="F5YQC5"/>
<dbReference type="SUPFAM" id="SSF102712">
    <property type="entry name" value="JAB1/MPN domain"/>
    <property type="match status" value="1"/>
</dbReference>
<organism evidence="8 9">
    <name type="scientific">Treponema primitia (strain ATCC BAA-887 / DSM 12427 / ZAS-2)</name>
    <dbReference type="NCBI Taxonomy" id="545694"/>
    <lineage>
        <taxon>Bacteria</taxon>
        <taxon>Pseudomonadati</taxon>
        <taxon>Spirochaetota</taxon>
        <taxon>Spirochaetia</taxon>
        <taxon>Spirochaetales</taxon>
        <taxon>Treponemataceae</taxon>
        <taxon>Treponema</taxon>
    </lineage>
</organism>
<dbReference type="Proteomes" id="UP000009223">
    <property type="component" value="Chromosome"/>
</dbReference>
<evidence type="ECO:0000313" key="8">
    <source>
        <dbReference type="EMBL" id="AEF84316.1"/>
    </source>
</evidence>
<dbReference type="GO" id="GO:0008235">
    <property type="term" value="F:metalloexopeptidase activity"/>
    <property type="evidence" value="ECO:0007669"/>
    <property type="project" value="TreeGrafter"/>
</dbReference>
<keyword evidence="2" id="KW-0479">Metal-binding</keyword>
<feature type="domain" description="MPN" evidence="7">
    <location>
        <begin position="1"/>
        <end position="130"/>
    </location>
</feature>
<dbReference type="FunFam" id="3.40.140.10:FF:000085">
    <property type="entry name" value="Mov34/MPN/PAD-1 family protein"/>
    <property type="match status" value="1"/>
</dbReference>
<keyword evidence="5" id="KW-0482">Metalloprotease</keyword>
<reference evidence="8 9" key="2">
    <citation type="journal article" date="2011" name="ISME J.">
        <title>RNA-seq reveals cooperative metabolic interactions between two termite-gut spirochete species in co-culture.</title>
        <authorList>
            <person name="Rosenthal A.Z."/>
            <person name="Matson E.G."/>
            <person name="Eldar A."/>
            <person name="Leadbetter J.R."/>
        </authorList>
    </citation>
    <scope>NUCLEOTIDE SEQUENCE [LARGE SCALE GENOMIC DNA]</scope>
    <source>
        <strain evidence="9">ATCC BAA-887 / DSM 12427 / ZAS-2</strain>
    </source>
</reference>
<dbReference type="InterPro" id="IPR000555">
    <property type="entry name" value="JAMM/MPN+_dom"/>
</dbReference>
<feature type="coiled-coil region" evidence="6">
    <location>
        <begin position="49"/>
        <end position="81"/>
    </location>
</feature>
<dbReference type="RefSeq" id="WP_015706613.1">
    <property type="nucleotide sequence ID" value="NC_015578.1"/>
</dbReference>
<evidence type="ECO:0000256" key="3">
    <source>
        <dbReference type="ARBA" id="ARBA00022801"/>
    </source>
</evidence>
<evidence type="ECO:0000256" key="1">
    <source>
        <dbReference type="ARBA" id="ARBA00022670"/>
    </source>
</evidence>
<dbReference type="PANTHER" id="PTHR34858">
    <property type="entry name" value="CYSO-CYSTEINE PEPTIDASE"/>
    <property type="match status" value="1"/>
</dbReference>
<dbReference type="InterPro" id="IPR051929">
    <property type="entry name" value="VirAsm_ModProt"/>
</dbReference>
<proteinExistence type="predicted"/>
<evidence type="ECO:0000256" key="6">
    <source>
        <dbReference type="SAM" id="Coils"/>
    </source>
</evidence>
<evidence type="ECO:0000256" key="2">
    <source>
        <dbReference type="ARBA" id="ARBA00022723"/>
    </source>
</evidence>
<dbReference type="GO" id="GO:0008270">
    <property type="term" value="F:zinc ion binding"/>
    <property type="evidence" value="ECO:0007669"/>
    <property type="project" value="TreeGrafter"/>
</dbReference>
<dbReference type="PROSITE" id="PS50249">
    <property type="entry name" value="MPN"/>
    <property type="match status" value="1"/>
</dbReference>
<dbReference type="SMART" id="SM00232">
    <property type="entry name" value="JAB_MPN"/>
    <property type="match status" value="1"/>
</dbReference>
<dbReference type="HOGENOM" id="CLU_116765_4_0_12"/>
<dbReference type="OrthoDB" id="9802958at2"/>
<evidence type="ECO:0000256" key="5">
    <source>
        <dbReference type="ARBA" id="ARBA00023049"/>
    </source>
</evidence>
<dbReference type="KEGG" id="tpi:TREPR_3714"/>
<evidence type="ECO:0000313" key="9">
    <source>
        <dbReference type="Proteomes" id="UP000009223"/>
    </source>
</evidence>
<dbReference type="STRING" id="545694.TREPR_3714"/>
<evidence type="ECO:0000259" key="7">
    <source>
        <dbReference type="PROSITE" id="PS50249"/>
    </source>
</evidence>
<evidence type="ECO:0000256" key="4">
    <source>
        <dbReference type="ARBA" id="ARBA00022833"/>
    </source>
</evidence>
<keyword evidence="4" id="KW-0862">Zinc</keyword>
<keyword evidence="6" id="KW-0175">Coiled coil</keyword>
<dbReference type="eggNOG" id="COG1310">
    <property type="taxonomic scope" value="Bacteria"/>
</dbReference>
<dbReference type="GO" id="GO:0006508">
    <property type="term" value="P:proteolysis"/>
    <property type="evidence" value="ECO:0007669"/>
    <property type="project" value="UniProtKB-KW"/>
</dbReference>
<dbReference type="PANTHER" id="PTHR34858:SF1">
    <property type="entry name" value="CYSO-CYSTEINE PEPTIDASE"/>
    <property type="match status" value="1"/>
</dbReference>
<name>F5YQC5_TREPZ</name>